<dbReference type="InterPro" id="IPR029000">
    <property type="entry name" value="Cyclophilin-like_dom_sf"/>
</dbReference>
<sequence length="228" mass="24763">MSVTDLSMDVVADRPARTIFDYGDHALLLQCDSTAEVLAWTDALQAAALPGVVDIVPASRTVLVKLDGPRLQGVTRHRLRKLRVARDTDAAATTPADRPDNRVSDLVIDVIYDGPDLAEVADLTGLTTAQVINAHTATPWRVAFSGFAPGFAYLIDGDPRLRVPRRPERRASVPAGSVALAGEFSGIYPRRWPAGWQIIGHTDAVLWDIDRPNPALLTPGMRVRFRAA</sequence>
<dbReference type="Proteomes" id="UP000467236">
    <property type="component" value="Chromosome"/>
</dbReference>
<dbReference type="Gene3D" id="2.40.100.10">
    <property type="entry name" value="Cyclophilin-like"/>
    <property type="match status" value="1"/>
</dbReference>
<dbReference type="PANTHER" id="PTHR34698:SF2">
    <property type="entry name" value="5-OXOPROLINASE SUBUNIT B"/>
    <property type="match status" value="1"/>
</dbReference>
<dbReference type="OrthoDB" id="9778567at2"/>
<dbReference type="Gene3D" id="3.30.1360.40">
    <property type="match status" value="1"/>
</dbReference>
<evidence type="ECO:0000313" key="2">
    <source>
        <dbReference type="Proteomes" id="UP000467236"/>
    </source>
</evidence>
<gene>
    <name evidence="1" type="ORF">MSHI_32160</name>
</gene>
<accession>A0A7I7MTQ7</accession>
<dbReference type="PANTHER" id="PTHR34698">
    <property type="entry name" value="5-OXOPROLINASE SUBUNIT B"/>
    <property type="match status" value="1"/>
</dbReference>
<dbReference type="KEGG" id="mshj:MSHI_32160"/>
<keyword evidence="2" id="KW-1185">Reference proteome</keyword>
<name>A0A7I7MTQ7_9MYCO</name>
<reference evidence="1 2" key="1">
    <citation type="journal article" date="2019" name="Emerg. Microbes Infect.">
        <title>Comprehensive subspecies identification of 175 nontuberculous mycobacteria species based on 7547 genomic profiles.</title>
        <authorList>
            <person name="Matsumoto Y."/>
            <person name="Kinjo T."/>
            <person name="Motooka D."/>
            <person name="Nabeya D."/>
            <person name="Jung N."/>
            <person name="Uechi K."/>
            <person name="Horii T."/>
            <person name="Iida T."/>
            <person name="Fujita J."/>
            <person name="Nakamura S."/>
        </authorList>
    </citation>
    <scope>NUCLEOTIDE SEQUENCE [LARGE SCALE GENOMIC DNA]</scope>
    <source>
        <strain evidence="1 2">JCM 14233</strain>
    </source>
</reference>
<dbReference type="SMART" id="SM00796">
    <property type="entry name" value="AHS1"/>
    <property type="match status" value="1"/>
</dbReference>
<dbReference type="InterPro" id="IPR010016">
    <property type="entry name" value="PxpB"/>
</dbReference>
<evidence type="ECO:0000313" key="1">
    <source>
        <dbReference type="EMBL" id="BBX75310.1"/>
    </source>
</evidence>
<dbReference type="Pfam" id="PF02682">
    <property type="entry name" value="CT_C_D"/>
    <property type="match status" value="1"/>
</dbReference>
<dbReference type="AlphaFoldDB" id="A0A7I7MTQ7"/>
<dbReference type="RefSeq" id="WP_083045735.1">
    <property type="nucleotide sequence ID" value="NZ_AP022575.1"/>
</dbReference>
<dbReference type="EMBL" id="AP022575">
    <property type="protein sequence ID" value="BBX75310.1"/>
    <property type="molecule type" value="Genomic_DNA"/>
</dbReference>
<dbReference type="SUPFAM" id="SSF50891">
    <property type="entry name" value="Cyclophilin-like"/>
    <property type="match status" value="1"/>
</dbReference>
<proteinExistence type="predicted"/>
<dbReference type="InterPro" id="IPR003833">
    <property type="entry name" value="CT_C_D"/>
</dbReference>
<dbReference type="SUPFAM" id="SSF160467">
    <property type="entry name" value="PH0987 N-terminal domain-like"/>
    <property type="match status" value="1"/>
</dbReference>
<organism evidence="1 2">
    <name type="scientific">Mycobacterium shinjukuense</name>
    <dbReference type="NCBI Taxonomy" id="398694"/>
    <lineage>
        <taxon>Bacteria</taxon>
        <taxon>Bacillati</taxon>
        <taxon>Actinomycetota</taxon>
        <taxon>Actinomycetes</taxon>
        <taxon>Mycobacteriales</taxon>
        <taxon>Mycobacteriaceae</taxon>
        <taxon>Mycobacterium</taxon>
    </lineage>
</organism>
<protein>
    <submittedName>
        <fullName evidence="1">Uncharacterized protein</fullName>
    </submittedName>
</protein>